<name>A0A840EXN9_9FLAO</name>
<reference evidence="1 2" key="1">
    <citation type="submission" date="2020-08" db="EMBL/GenBank/DDBJ databases">
        <title>Genomic Encyclopedia of Type Strains, Phase IV (KMG-IV): sequencing the most valuable type-strain genomes for metagenomic binning, comparative biology and taxonomic classification.</title>
        <authorList>
            <person name="Goeker M."/>
        </authorList>
    </citation>
    <scope>NUCLEOTIDE SEQUENCE [LARGE SCALE GENOMIC DNA]</scope>
    <source>
        <strain evidence="1 2">DSM 29568</strain>
    </source>
</reference>
<evidence type="ECO:0008006" key="3">
    <source>
        <dbReference type="Google" id="ProtNLM"/>
    </source>
</evidence>
<proteinExistence type="predicted"/>
<dbReference type="Proteomes" id="UP000553034">
    <property type="component" value="Unassembled WGS sequence"/>
</dbReference>
<sequence>MKYLFIIIAAISLLLVSCNYTGWAIIGGVSKKTASKNLAAFLKENYPKLDYKNVKRFFNSGNMNPNMFMTEVYETNRPEVSFTVFFDAKKIVGTTDIPSQYPDGPSFSEIYKKQIIHADSMLELEHQLKKYSVRITTESYSTLILNFEKETTENEIRLATEQCIIGLNKLSNGLNFHSNIALKIRDTEREFDWLLFIVNKNIDNYSIQSVRCDKESLRFKELKNFAHKYLIAQTPEGEELKPQENTLEAVVNPNDYSALSLIQFYDPKTKPNTPKNFIRAIGYKVGKITVNKRIDLIEQQYYPLPSNMGYSQVVNSIYADF</sequence>
<organism evidence="1 2">
    <name type="scientific">Mesonia hippocampi</name>
    <dbReference type="NCBI Taxonomy" id="1628250"/>
    <lineage>
        <taxon>Bacteria</taxon>
        <taxon>Pseudomonadati</taxon>
        <taxon>Bacteroidota</taxon>
        <taxon>Flavobacteriia</taxon>
        <taxon>Flavobacteriales</taxon>
        <taxon>Flavobacteriaceae</taxon>
        <taxon>Mesonia</taxon>
    </lineage>
</organism>
<dbReference type="AlphaFoldDB" id="A0A840EXN9"/>
<dbReference type="EMBL" id="JACIFO010000007">
    <property type="protein sequence ID" value="MBB4119597.1"/>
    <property type="molecule type" value="Genomic_DNA"/>
</dbReference>
<dbReference type="PROSITE" id="PS51257">
    <property type="entry name" value="PROKAR_LIPOPROTEIN"/>
    <property type="match status" value="1"/>
</dbReference>
<dbReference type="RefSeq" id="WP_183477942.1">
    <property type="nucleotide sequence ID" value="NZ_JACIFO010000007.1"/>
</dbReference>
<protein>
    <recommendedName>
        <fullName evidence="3">Lipoprotein</fullName>
    </recommendedName>
</protein>
<accession>A0A840EXN9</accession>
<evidence type="ECO:0000313" key="1">
    <source>
        <dbReference type="EMBL" id="MBB4119597.1"/>
    </source>
</evidence>
<comment type="caution">
    <text evidence="1">The sequence shown here is derived from an EMBL/GenBank/DDBJ whole genome shotgun (WGS) entry which is preliminary data.</text>
</comment>
<evidence type="ECO:0000313" key="2">
    <source>
        <dbReference type="Proteomes" id="UP000553034"/>
    </source>
</evidence>
<keyword evidence="2" id="KW-1185">Reference proteome</keyword>
<gene>
    <name evidence="1" type="ORF">GGR32_001899</name>
</gene>